<dbReference type="PROSITE" id="PS50920">
    <property type="entry name" value="SOLCAR"/>
    <property type="match status" value="2"/>
</dbReference>
<feature type="compositionally biased region" description="Low complexity" evidence="10">
    <location>
        <begin position="129"/>
        <end position="148"/>
    </location>
</feature>
<name>A0A4U7KS99_9BASI</name>
<dbReference type="Pfam" id="PF00153">
    <property type="entry name" value="Mito_carr"/>
    <property type="match status" value="2"/>
</dbReference>
<dbReference type="InterPro" id="IPR023395">
    <property type="entry name" value="MCP_dom_sf"/>
</dbReference>
<evidence type="ECO:0000256" key="9">
    <source>
        <dbReference type="RuleBase" id="RU000488"/>
    </source>
</evidence>
<evidence type="ECO:0000256" key="1">
    <source>
        <dbReference type="ARBA" id="ARBA00004141"/>
    </source>
</evidence>
<evidence type="ECO:0000313" key="11">
    <source>
        <dbReference type="EMBL" id="TKY87263.1"/>
    </source>
</evidence>
<proteinExistence type="inferred from homology"/>
<evidence type="ECO:0000313" key="12">
    <source>
        <dbReference type="Proteomes" id="UP000306050"/>
    </source>
</evidence>
<dbReference type="PANTHER" id="PTHR45667">
    <property type="entry name" value="S-ADENOSYLMETHIONINE MITOCHONDRIAL CARRIER PROTEIN"/>
    <property type="match status" value="1"/>
</dbReference>
<dbReference type="Proteomes" id="UP000306050">
    <property type="component" value="Chromosome SGRAM_22"/>
</dbReference>
<dbReference type="AlphaFoldDB" id="A0A4U7KS99"/>
<evidence type="ECO:0000256" key="6">
    <source>
        <dbReference type="ARBA" id="ARBA00022989"/>
    </source>
</evidence>
<comment type="subcellular location">
    <subcellularLocation>
        <location evidence="1">Membrane</location>
        <topology evidence="1">Multi-pass membrane protein</topology>
    </subcellularLocation>
</comment>
<sequence>MDTVVAGALAAFTVDLLIYPLDTLKTRLQAPDYTTRFPAGRGLYGGLYQGVGSVIIATLPAAGLFFTTYEEAKSFLASTSSPLANAPPALSHMLASSTAELVSCLVLTPAEIIKQRAQVVNKQQDQGKRASSTRNSTSSPANSAASAAKHVLQNAEPGASKTQLAKQAVKQTADTVTKQAPPGSAASTARNVMRDAQETLHQASSQRTPPRSTLAPIASTFGRSYLALAGRNLPFTALQFPLYESLRERLGKWAGLKAGTHKDDGEVQDVRSSQDFTRKAARDETSVAAEFGKAGLVAGGSAAIAGSFAAVVTTPIDVAKTRIMLNPGTDAATKQLGVVATIKHIVTREGWKALMKGGALRGAWTALGAGVYLGSYEAGRLWWRDRQQRRKDA</sequence>
<dbReference type="OrthoDB" id="415315at2759"/>
<keyword evidence="12" id="KW-1185">Reference proteome</keyword>
<reference evidence="11 12" key="1">
    <citation type="submission" date="2019-05" db="EMBL/GenBank/DDBJ databases">
        <title>Sporisorium graminicola CBS 10092 draft sequencing and annotation.</title>
        <authorList>
            <person name="Solano-Gonzalez S."/>
            <person name="Caddick M.X."/>
            <person name="Darby A."/>
        </authorList>
    </citation>
    <scope>NUCLEOTIDE SEQUENCE [LARGE SCALE GENOMIC DNA]</scope>
    <source>
        <strain evidence="11 12">CBS 10092</strain>
    </source>
</reference>
<feature type="repeat" description="Solcar" evidence="8">
    <location>
        <begin position="1"/>
        <end position="75"/>
    </location>
</feature>
<dbReference type="GO" id="GO:0016020">
    <property type="term" value="C:membrane"/>
    <property type="evidence" value="ECO:0007669"/>
    <property type="project" value="UniProtKB-SubCell"/>
</dbReference>
<comment type="caution">
    <text evidence="11">The sequence shown here is derived from an EMBL/GenBank/DDBJ whole genome shotgun (WGS) entry which is preliminary data.</text>
</comment>
<comment type="similarity">
    <text evidence="2 9">Belongs to the mitochondrial carrier (TC 2.A.29) family.</text>
</comment>
<feature type="region of interest" description="Disordered" evidence="10">
    <location>
        <begin position="121"/>
        <end position="189"/>
    </location>
</feature>
<evidence type="ECO:0000256" key="8">
    <source>
        <dbReference type="PROSITE-ProRule" id="PRU00282"/>
    </source>
</evidence>
<evidence type="ECO:0000256" key="7">
    <source>
        <dbReference type="ARBA" id="ARBA00023136"/>
    </source>
</evidence>
<gene>
    <name evidence="11" type="ORF">EX895_003940</name>
</gene>
<dbReference type="RefSeq" id="XP_029739248.1">
    <property type="nucleotide sequence ID" value="XM_029884538.1"/>
</dbReference>
<accession>A0A4U7KS99</accession>
<evidence type="ECO:0000256" key="4">
    <source>
        <dbReference type="ARBA" id="ARBA00022692"/>
    </source>
</evidence>
<keyword evidence="4 8" id="KW-0812">Transmembrane</keyword>
<feature type="repeat" description="Solcar" evidence="8">
    <location>
        <begin position="293"/>
        <end position="382"/>
    </location>
</feature>
<keyword evidence="5" id="KW-0677">Repeat</keyword>
<dbReference type="SUPFAM" id="SSF103506">
    <property type="entry name" value="Mitochondrial carrier"/>
    <property type="match status" value="1"/>
</dbReference>
<protein>
    <recommendedName>
        <fullName evidence="13">PET8 protein, member of the mitochondrial carrier (MCF) family</fullName>
    </recommendedName>
</protein>
<keyword evidence="6" id="KW-1133">Transmembrane helix</keyword>
<dbReference type="InterPro" id="IPR018108">
    <property type="entry name" value="MCP_transmembrane"/>
</dbReference>
<keyword evidence="3 9" id="KW-0813">Transport</keyword>
<evidence type="ECO:0000256" key="5">
    <source>
        <dbReference type="ARBA" id="ARBA00022737"/>
    </source>
</evidence>
<dbReference type="KEGG" id="sgra:EX895_003940"/>
<evidence type="ECO:0000256" key="2">
    <source>
        <dbReference type="ARBA" id="ARBA00006375"/>
    </source>
</evidence>
<evidence type="ECO:0008006" key="13">
    <source>
        <dbReference type="Google" id="ProtNLM"/>
    </source>
</evidence>
<evidence type="ECO:0000256" key="3">
    <source>
        <dbReference type="ARBA" id="ARBA00022448"/>
    </source>
</evidence>
<feature type="compositionally biased region" description="Polar residues" evidence="10">
    <location>
        <begin position="160"/>
        <end position="178"/>
    </location>
</feature>
<dbReference type="Gene3D" id="1.50.40.10">
    <property type="entry name" value="Mitochondrial carrier domain"/>
    <property type="match status" value="2"/>
</dbReference>
<dbReference type="EMBL" id="SRRM01000014">
    <property type="protein sequence ID" value="TKY87263.1"/>
    <property type="molecule type" value="Genomic_DNA"/>
</dbReference>
<dbReference type="GeneID" id="40726835"/>
<evidence type="ECO:0000256" key="10">
    <source>
        <dbReference type="SAM" id="MobiDB-lite"/>
    </source>
</evidence>
<keyword evidence="7 8" id="KW-0472">Membrane</keyword>
<organism evidence="11 12">
    <name type="scientific">Sporisorium graminicola</name>
    <dbReference type="NCBI Taxonomy" id="280036"/>
    <lineage>
        <taxon>Eukaryota</taxon>
        <taxon>Fungi</taxon>
        <taxon>Dikarya</taxon>
        <taxon>Basidiomycota</taxon>
        <taxon>Ustilaginomycotina</taxon>
        <taxon>Ustilaginomycetes</taxon>
        <taxon>Ustilaginales</taxon>
        <taxon>Ustilaginaceae</taxon>
        <taxon>Sporisorium</taxon>
    </lineage>
</organism>